<evidence type="ECO:0000313" key="2">
    <source>
        <dbReference type="Proteomes" id="UP000450917"/>
    </source>
</evidence>
<comment type="caution">
    <text evidence="1">The sequence shown here is derived from an EMBL/GenBank/DDBJ whole genome shotgun (WGS) entry which is preliminary data.</text>
</comment>
<proteinExistence type="predicted"/>
<name>A0A7X2Z9A9_9BACL</name>
<dbReference type="AlphaFoldDB" id="A0A7X2Z9A9"/>
<accession>A0A7X2Z9A9</accession>
<gene>
    <name evidence="1" type="ORF">GNP93_08025</name>
</gene>
<dbReference type="SUPFAM" id="SSF50475">
    <property type="entry name" value="FMN-binding split barrel"/>
    <property type="match status" value="1"/>
</dbReference>
<dbReference type="RefSeq" id="WP_054797827.1">
    <property type="nucleotide sequence ID" value="NZ_JARTHJ010000017.1"/>
</dbReference>
<dbReference type="EMBL" id="WNZX01000005">
    <property type="protein sequence ID" value="MUG70626.1"/>
    <property type="molecule type" value="Genomic_DNA"/>
</dbReference>
<organism evidence="1 2">
    <name type="scientific">Paenibacillus validus</name>
    <dbReference type="NCBI Taxonomy" id="44253"/>
    <lineage>
        <taxon>Bacteria</taxon>
        <taxon>Bacillati</taxon>
        <taxon>Bacillota</taxon>
        <taxon>Bacilli</taxon>
        <taxon>Bacillales</taxon>
        <taxon>Paenibacillaceae</taxon>
        <taxon>Paenibacillus</taxon>
    </lineage>
</organism>
<evidence type="ECO:0000313" key="1">
    <source>
        <dbReference type="EMBL" id="MUG70626.1"/>
    </source>
</evidence>
<dbReference type="Proteomes" id="UP000450917">
    <property type="component" value="Unassembled WGS sequence"/>
</dbReference>
<reference evidence="1 2" key="1">
    <citation type="submission" date="2019-11" db="EMBL/GenBank/DDBJ databases">
        <title>Draft genome sequences of five Paenibacillus species of dairy origin.</title>
        <authorList>
            <person name="Olajide A.M."/>
            <person name="Chen S."/>
            <person name="Lapointe G."/>
        </authorList>
    </citation>
    <scope>NUCLEOTIDE SEQUENCE [LARGE SCALE GENOMIC DNA]</scope>
    <source>
        <strain evidence="1 2">2CS3</strain>
    </source>
</reference>
<protein>
    <submittedName>
        <fullName evidence="1">Uncharacterized protein</fullName>
    </submittedName>
</protein>
<keyword evidence="2" id="KW-1185">Reference proteome</keyword>
<sequence>MSVKQDLRTHIKLLDSKEKLHRITKSVNKDTELMPLVRWQFRGLEEEQRRGFLFENVTDSRGRTFSGSVAVGIYARSDFHGIHRAIDNIHPNDLFIGRIMMRMPSPIRG</sequence>